<dbReference type="PROSITE" id="PS51186">
    <property type="entry name" value="GNAT"/>
    <property type="match status" value="1"/>
</dbReference>
<dbReference type="CDD" id="cd04301">
    <property type="entry name" value="NAT_SF"/>
    <property type="match status" value="1"/>
</dbReference>
<dbReference type="PANTHER" id="PTHR42791:SF1">
    <property type="entry name" value="N-ACETYLTRANSFERASE DOMAIN-CONTAINING PROTEIN"/>
    <property type="match status" value="1"/>
</dbReference>
<dbReference type="RefSeq" id="WP_049158229.1">
    <property type="nucleotide sequence ID" value="NZ_CP176570.1"/>
</dbReference>
<dbReference type="EMBL" id="JALXKZ020000008">
    <property type="protein sequence ID" value="MCV7628747.1"/>
    <property type="molecule type" value="Genomic_DNA"/>
</dbReference>
<evidence type="ECO:0000313" key="2">
    <source>
        <dbReference type="EMBL" id="MCV7628747.1"/>
    </source>
</evidence>
<dbReference type="SUPFAM" id="SSF55729">
    <property type="entry name" value="Acyl-CoA N-acyltransferases (Nat)"/>
    <property type="match status" value="1"/>
</dbReference>
<organism evidence="2 3">
    <name type="scientific">Micrococcus luteus</name>
    <name type="common">Micrococcus lysodeikticus</name>
    <dbReference type="NCBI Taxonomy" id="1270"/>
    <lineage>
        <taxon>Bacteria</taxon>
        <taxon>Bacillati</taxon>
        <taxon>Actinomycetota</taxon>
        <taxon>Actinomycetes</taxon>
        <taxon>Micrococcales</taxon>
        <taxon>Micrococcaceae</taxon>
        <taxon>Micrococcus</taxon>
    </lineage>
</organism>
<dbReference type="InterPro" id="IPR000182">
    <property type="entry name" value="GNAT_dom"/>
</dbReference>
<dbReference type="PANTHER" id="PTHR42791">
    <property type="entry name" value="GNAT FAMILY ACETYLTRANSFERASE"/>
    <property type="match status" value="1"/>
</dbReference>
<gene>
    <name evidence="2" type="ORF">M3A82_005240</name>
</gene>
<evidence type="ECO:0000259" key="1">
    <source>
        <dbReference type="PROSITE" id="PS51186"/>
    </source>
</evidence>
<dbReference type="GO" id="GO:0016747">
    <property type="term" value="F:acyltransferase activity, transferring groups other than amino-acyl groups"/>
    <property type="evidence" value="ECO:0007669"/>
    <property type="project" value="InterPro"/>
</dbReference>
<name>A0AAP3EWR9_MICLU</name>
<dbReference type="InterPro" id="IPR016181">
    <property type="entry name" value="Acyl_CoA_acyltransferase"/>
</dbReference>
<dbReference type="AlphaFoldDB" id="A0AAP3EWR9"/>
<dbReference type="InterPro" id="IPR052523">
    <property type="entry name" value="Trichothecene_AcTrans"/>
</dbReference>
<accession>A0AAP3EWR9</accession>
<proteinExistence type="predicted"/>
<sequence length="220" mass="23209">MTSPDPAPPRPRVHVLTLRPDGAREETARRVGAVLAEAFATDPYTLGLVPEDRREARLERKFTAAVRHGLRAGADGAPLGAVDVAVDADDGTLLGAAVWTSPAAPRGVDVPGLLAGLPTAVAVHGRHTLTLKRIQAACERARPAGRHWYLEEVGTVPSARGRGAASALVRHGQRRAAGLPVHLEASVPATVPFYERLGFRATGHVPVPGGEPLTCLRWEA</sequence>
<dbReference type="Gene3D" id="3.40.630.30">
    <property type="match status" value="1"/>
</dbReference>
<protein>
    <submittedName>
        <fullName evidence="2">GNAT family N-acetyltransferase</fullName>
    </submittedName>
</protein>
<evidence type="ECO:0000313" key="3">
    <source>
        <dbReference type="Proteomes" id="UP001205867"/>
    </source>
</evidence>
<dbReference type="Pfam" id="PF13508">
    <property type="entry name" value="Acetyltransf_7"/>
    <property type="match status" value="1"/>
</dbReference>
<comment type="caution">
    <text evidence="2">The sequence shown here is derived from an EMBL/GenBank/DDBJ whole genome shotgun (WGS) entry which is preliminary data.</text>
</comment>
<dbReference type="Proteomes" id="UP001205867">
    <property type="component" value="Unassembled WGS sequence"/>
</dbReference>
<reference evidence="2" key="1">
    <citation type="submission" date="2023-06" db="EMBL/GenBank/DDBJ databases">
        <title>lsaBGC provides a comprehensive framework for evolutionary analysis of biosynthetic gene clusters within focal taxa.</title>
        <authorList>
            <person name="Salamzade R."/>
            <person name="Sandstrom S."/>
            <person name="Kalan L.R."/>
        </authorList>
    </citation>
    <scope>NUCLEOTIDE SEQUENCE</scope>
    <source>
        <strain evidence="2">P3-SID899</strain>
    </source>
</reference>
<feature type="domain" description="N-acetyltransferase" evidence="1">
    <location>
        <begin position="140"/>
        <end position="220"/>
    </location>
</feature>